<protein>
    <submittedName>
        <fullName evidence="1">Uncharacterized protein</fullName>
    </submittedName>
</protein>
<evidence type="ECO:0000313" key="2">
    <source>
        <dbReference type="Proteomes" id="UP000748531"/>
    </source>
</evidence>
<keyword evidence="2" id="KW-1185">Reference proteome</keyword>
<evidence type="ECO:0000313" key="1">
    <source>
        <dbReference type="EMBL" id="KAF5401656.1"/>
    </source>
</evidence>
<dbReference type="Proteomes" id="UP000748531">
    <property type="component" value="Unassembled WGS sequence"/>
</dbReference>
<accession>A0A8J4THU0</accession>
<dbReference type="EMBL" id="LUCH01002326">
    <property type="protein sequence ID" value="KAF5401656.1"/>
    <property type="molecule type" value="Genomic_DNA"/>
</dbReference>
<dbReference type="OrthoDB" id="64767at2759"/>
<name>A0A8J4THU0_9TREM</name>
<reference evidence="1" key="1">
    <citation type="submission" date="2019-05" db="EMBL/GenBank/DDBJ databases">
        <title>Annotation for the trematode Paragonimus heterotremus.</title>
        <authorList>
            <person name="Choi Y.-J."/>
        </authorList>
    </citation>
    <scope>NUCLEOTIDE SEQUENCE</scope>
    <source>
        <strain evidence="1">LC</strain>
    </source>
</reference>
<dbReference type="AlphaFoldDB" id="A0A8J4THU0"/>
<gene>
    <name evidence="1" type="ORF">PHET_05056</name>
</gene>
<comment type="caution">
    <text evidence="1">The sequence shown here is derived from an EMBL/GenBank/DDBJ whole genome shotgun (WGS) entry which is preliminary data.</text>
</comment>
<organism evidence="1 2">
    <name type="scientific">Paragonimus heterotremus</name>
    <dbReference type="NCBI Taxonomy" id="100268"/>
    <lineage>
        <taxon>Eukaryota</taxon>
        <taxon>Metazoa</taxon>
        <taxon>Spiralia</taxon>
        <taxon>Lophotrochozoa</taxon>
        <taxon>Platyhelminthes</taxon>
        <taxon>Trematoda</taxon>
        <taxon>Digenea</taxon>
        <taxon>Plagiorchiida</taxon>
        <taxon>Troglotremata</taxon>
        <taxon>Troglotrematidae</taxon>
        <taxon>Paragonimus</taxon>
    </lineage>
</organism>
<sequence>MADLQRVFCPDRLLFVQLPVSDPRCTRASQSLPNWLISAMVVDFCKTPVQGQTAVHVSSLYQNSRSLIRLCDNAVQFNSHRFGAKYSITLSEQLTRAIDRHLRELTASAAGLRLIVGANTSEADIELLQLVLPINQALWNLVQPFQSGDPDSFTSSVIHLAQFHRTCRRRWAIKRLEASLSDDTLHLNANRTSDAARDEQSTSLTNLHPLLGQSVQLDTGMNTKSAAVNPNNLDCKTLDVPEHLCASVTNMFEFASNVSFFAALVD</sequence>
<proteinExistence type="predicted"/>